<evidence type="ECO:0008006" key="10">
    <source>
        <dbReference type="Google" id="ProtNLM"/>
    </source>
</evidence>
<evidence type="ECO:0000256" key="6">
    <source>
        <dbReference type="SAM" id="MobiDB-lite"/>
    </source>
</evidence>
<dbReference type="PROSITE" id="PS51257">
    <property type="entry name" value="PROKAR_LIPOPROTEIN"/>
    <property type="match status" value="1"/>
</dbReference>
<dbReference type="PANTHER" id="PTHR41164">
    <property type="entry name" value="CURLI PRODUCTION ASSEMBLY/TRANSPORT COMPONENT CSGG"/>
    <property type="match status" value="1"/>
</dbReference>
<sequence length="358" mass="37339">MRSLLCAAAAALLLAGCAVTPPMGEEPAKLLTGPIPVKTSTPITGALRCLAHQPRGPLDVRLAVGDIPDRTGRFNYQDIGAYMTQGATHMMISALAQAGTAQVNRSTTAIAEFELAQSLQQRLGEGRPVTVGNQTVAFRPVAKGTLLGSTHYITGAISELDFKVVNSAASVTVGGIGGGAKSYAVQIGLDLAVTDTRTSRIVYAKSWRKQAIGYETSANLFRFFDLGVKGGAFAGDVLFDVSIGEQPTEPLQGAVRWAIESAAYDIVSDIYRTGMACDHLLTQAARERREAELADLAAVRAIQASAQTPASDAGEPLNKTPADPSPKADGLPSLGRPADGGNCRYAGGRMICDPPGAL</sequence>
<gene>
    <name evidence="8" type="ORF">DS843_28410</name>
</gene>
<keyword evidence="3" id="KW-0472">Membrane</keyword>
<dbReference type="PANTHER" id="PTHR41164:SF1">
    <property type="entry name" value="CURLI PRODUCTION ASSEMBLY_TRANSPORT COMPONENT CSGG"/>
    <property type="match status" value="1"/>
</dbReference>
<evidence type="ECO:0000256" key="2">
    <source>
        <dbReference type="ARBA" id="ARBA00022729"/>
    </source>
</evidence>
<proteinExistence type="predicted"/>
<dbReference type="EMBL" id="QOKW01000041">
    <property type="protein sequence ID" value="KAA0676130.1"/>
    <property type="molecule type" value="Genomic_DNA"/>
</dbReference>
<feature type="chain" id="PRO_5040955849" description="Curli production assembly/transport component CsgG" evidence="7">
    <location>
        <begin position="25"/>
        <end position="358"/>
    </location>
</feature>
<feature type="signal peptide" evidence="7">
    <location>
        <begin position="1"/>
        <end position="24"/>
    </location>
</feature>
<accession>A0A9W7NFB4</accession>
<dbReference type="AlphaFoldDB" id="A0A9W7NFB4"/>
<evidence type="ECO:0000313" key="8">
    <source>
        <dbReference type="EMBL" id="KAA0676130.1"/>
    </source>
</evidence>
<keyword evidence="1" id="KW-1003">Cell membrane</keyword>
<evidence type="ECO:0000256" key="5">
    <source>
        <dbReference type="ARBA" id="ARBA00023288"/>
    </source>
</evidence>
<name>A0A9W7NFB4_9PROT</name>
<dbReference type="Gene3D" id="3.40.50.10610">
    <property type="entry name" value="ABC-type transport auxiliary lipoprotein component"/>
    <property type="match status" value="1"/>
</dbReference>
<dbReference type="Proteomes" id="UP000480854">
    <property type="component" value="Unassembled WGS sequence"/>
</dbReference>
<reference evidence="8 9" key="1">
    <citation type="submission" date="2018-07" db="EMBL/GenBank/DDBJ databases">
        <title>Genome sequence of Azospirillum sp. ATCC 49961.</title>
        <authorList>
            <person name="Sant'Anna F.H."/>
            <person name="Baldani J.I."/>
            <person name="Zilli J.E."/>
            <person name="Reis V.M."/>
            <person name="Hartmann A."/>
            <person name="Cruz L."/>
            <person name="de Souza E.M."/>
            <person name="de Oliveira Pedrosa F."/>
            <person name="Passaglia L.M.P."/>
        </authorList>
    </citation>
    <scope>NUCLEOTIDE SEQUENCE [LARGE SCALE GENOMIC DNA]</scope>
    <source>
        <strain evidence="8 9">ATCC 49961</strain>
    </source>
</reference>
<organism evidence="8 9">
    <name type="scientific">Roseomonas genomospecies 6</name>
    <dbReference type="NCBI Taxonomy" id="214106"/>
    <lineage>
        <taxon>Bacteria</taxon>
        <taxon>Pseudomonadati</taxon>
        <taxon>Pseudomonadota</taxon>
        <taxon>Alphaproteobacteria</taxon>
        <taxon>Acetobacterales</taxon>
        <taxon>Roseomonadaceae</taxon>
        <taxon>Roseomonas</taxon>
    </lineage>
</organism>
<evidence type="ECO:0000256" key="1">
    <source>
        <dbReference type="ARBA" id="ARBA00022475"/>
    </source>
</evidence>
<keyword evidence="4" id="KW-0564">Palmitate</keyword>
<evidence type="ECO:0000256" key="4">
    <source>
        <dbReference type="ARBA" id="ARBA00023139"/>
    </source>
</evidence>
<keyword evidence="9" id="KW-1185">Reference proteome</keyword>
<evidence type="ECO:0000256" key="3">
    <source>
        <dbReference type="ARBA" id="ARBA00023136"/>
    </source>
</evidence>
<dbReference type="InterPro" id="IPR005534">
    <property type="entry name" value="Curli_assmbl/transp-comp_CsgG"/>
</dbReference>
<dbReference type="GO" id="GO:0030288">
    <property type="term" value="C:outer membrane-bounded periplasmic space"/>
    <property type="evidence" value="ECO:0007669"/>
    <property type="project" value="InterPro"/>
</dbReference>
<feature type="region of interest" description="Disordered" evidence="6">
    <location>
        <begin position="305"/>
        <end position="339"/>
    </location>
</feature>
<dbReference type="RefSeq" id="WP_149472202.1">
    <property type="nucleotide sequence ID" value="NZ_QOKW01000041.1"/>
</dbReference>
<comment type="caution">
    <text evidence="8">The sequence shown here is derived from an EMBL/GenBank/DDBJ whole genome shotgun (WGS) entry which is preliminary data.</text>
</comment>
<dbReference type="Pfam" id="PF03783">
    <property type="entry name" value="CsgG"/>
    <property type="match status" value="1"/>
</dbReference>
<keyword evidence="2 7" id="KW-0732">Signal</keyword>
<evidence type="ECO:0000256" key="7">
    <source>
        <dbReference type="SAM" id="SignalP"/>
    </source>
</evidence>
<keyword evidence="5" id="KW-0449">Lipoprotein</keyword>
<evidence type="ECO:0000313" key="9">
    <source>
        <dbReference type="Proteomes" id="UP000480854"/>
    </source>
</evidence>
<dbReference type="OrthoDB" id="1110708at2"/>
<protein>
    <recommendedName>
        <fullName evidence="10">Curli production assembly/transport component CsgG</fullName>
    </recommendedName>
</protein>